<sequence length="42" mass="4324">MLSELERLAGLLFVSPDSGVEQHKVKLAGAAQEGDAGPMAEA</sequence>
<reference evidence="1 2" key="1">
    <citation type="submission" date="2020-02" db="EMBL/GenBank/DDBJ databases">
        <title>Draft genome sequence of Haematococcus lacustris strain NIES-144.</title>
        <authorList>
            <person name="Morimoto D."/>
            <person name="Nakagawa S."/>
            <person name="Yoshida T."/>
            <person name="Sawayama S."/>
        </authorList>
    </citation>
    <scope>NUCLEOTIDE SEQUENCE [LARGE SCALE GENOMIC DNA]</scope>
    <source>
        <strain evidence="1 2">NIES-144</strain>
    </source>
</reference>
<protein>
    <submittedName>
        <fullName evidence="1">Uncharacterized protein</fullName>
    </submittedName>
</protein>
<proteinExistence type="predicted"/>
<keyword evidence="2" id="KW-1185">Reference proteome</keyword>
<organism evidence="1 2">
    <name type="scientific">Haematococcus lacustris</name>
    <name type="common">Green alga</name>
    <name type="synonym">Haematococcus pluvialis</name>
    <dbReference type="NCBI Taxonomy" id="44745"/>
    <lineage>
        <taxon>Eukaryota</taxon>
        <taxon>Viridiplantae</taxon>
        <taxon>Chlorophyta</taxon>
        <taxon>core chlorophytes</taxon>
        <taxon>Chlorophyceae</taxon>
        <taxon>CS clade</taxon>
        <taxon>Chlamydomonadales</taxon>
        <taxon>Haematococcaceae</taxon>
        <taxon>Haematococcus</taxon>
    </lineage>
</organism>
<accession>A0A699YZP5</accession>
<gene>
    <name evidence="1" type="ORF">HaLaN_07727</name>
</gene>
<comment type="caution">
    <text evidence="1">The sequence shown here is derived from an EMBL/GenBank/DDBJ whole genome shotgun (WGS) entry which is preliminary data.</text>
</comment>
<dbReference type="AlphaFoldDB" id="A0A699YZP5"/>
<evidence type="ECO:0000313" key="1">
    <source>
        <dbReference type="EMBL" id="GFH12099.1"/>
    </source>
</evidence>
<name>A0A699YZP5_HAELA</name>
<evidence type="ECO:0000313" key="2">
    <source>
        <dbReference type="Proteomes" id="UP000485058"/>
    </source>
</evidence>
<dbReference type="Proteomes" id="UP000485058">
    <property type="component" value="Unassembled WGS sequence"/>
</dbReference>
<dbReference type="EMBL" id="BLLF01000468">
    <property type="protein sequence ID" value="GFH12099.1"/>
    <property type="molecule type" value="Genomic_DNA"/>
</dbReference>